<reference evidence="1" key="1">
    <citation type="journal article" date="2015" name="Nature">
        <title>Complex archaea that bridge the gap between prokaryotes and eukaryotes.</title>
        <authorList>
            <person name="Spang A."/>
            <person name="Saw J.H."/>
            <person name="Jorgensen S.L."/>
            <person name="Zaremba-Niedzwiedzka K."/>
            <person name="Martijn J."/>
            <person name="Lind A.E."/>
            <person name="van Eijk R."/>
            <person name="Schleper C."/>
            <person name="Guy L."/>
            <person name="Ettema T.J."/>
        </authorList>
    </citation>
    <scope>NUCLEOTIDE SEQUENCE</scope>
</reference>
<sequence>MTAPVPRLVPVKADGQTCARCGADKAEVRQYRIYCEMPYWRHRWIWKMDE</sequence>
<proteinExistence type="predicted"/>
<evidence type="ECO:0000313" key="1">
    <source>
        <dbReference type="EMBL" id="KKM13921.1"/>
    </source>
</evidence>
<organism evidence="1">
    <name type="scientific">marine sediment metagenome</name>
    <dbReference type="NCBI Taxonomy" id="412755"/>
    <lineage>
        <taxon>unclassified sequences</taxon>
        <taxon>metagenomes</taxon>
        <taxon>ecological metagenomes</taxon>
    </lineage>
</organism>
<name>A0A0F9HEP9_9ZZZZ</name>
<comment type="caution">
    <text evidence="1">The sequence shown here is derived from an EMBL/GenBank/DDBJ whole genome shotgun (WGS) entry which is preliminary data.</text>
</comment>
<gene>
    <name evidence="1" type="ORF">LCGC14_1711370</name>
</gene>
<dbReference type="EMBL" id="LAZR01015265">
    <property type="protein sequence ID" value="KKM13921.1"/>
    <property type="molecule type" value="Genomic_DNA"/>
</dbReference>
<dbReference type="AlphaFoldDB" id="A0A0F9HEP9"/>
<protein>
    <submittedName>
        <fullName evidence="1">Uncharacterized protein</fullName>
    </submittedName>
</protein>
<accession>A0A0F9HEP9</accession>